<dbReference type="AlphaFoldDB" id="A0A561TDP2"/>
<accession>A0A561TDP2</accession>
<keyword evidence="1" id="KW-1133">Transmembrane helix</keyword>
<keyword evidence="1" id="KW-0812">Transmembrane</keyword>
<dbReference type="RefSeq" id="WP_145867249.1">
    <property type="nucleotide sequence ID" value="NZ_BNCE01000001.1"/>
</dbReference>
<evidence type="ECO:0000256" key="1">
    <source>
        <dbReference type="SAM" id="Phobius"/>
    </source>
</evidence>
<dbReference type="EMBL" id="VIWV01000001">
    <property type="protein sequence ID" value="TWF85232.1"/>
    <property type="molecule type" value="Genomic_DNA"/>
</dbReference>
<evidence type="ECO:0000313" key="3">
    <source>
        <dbReference type="Proteomes" id="UP000316603"/>
    </source>
</evidence>
<organism evidence="2 3">
    <name type="scientific">Streptomyces capillispiralis</name>
    <dbReference type="NCBI Taxonomy" id="68182"/>
    <lineage>
        <taxon>Bacteria</taxon>
        <taxon>Bacillati</taxon>
        <taxon>Actinomycetota</taxon>
        <taxon>Actinomycetes</taxon>
        <taxon>Kitasatosporales</taxon>
        <taxon>Streptomycetaceae</taxon>
        <taxon>Streptomyces</taxon>
    </lineage>
</organism>
<evidence type="ECO:0000313" key="2">
    <source>
        <dbReference type="EMBL" id="TWF85232.1"/>
    </source>
</evidence>
<reference evidence="2 3" key="1">
    <citation type="submission" date="2019-06" db="EMBL/GenBank/DDBJ databases">
        <title>Sequencing the genomes of 1000 actinobacteria strains.</title>
        <authorList>
            <person name="Klenk H.-P."/>
        </authorList>
    </citation>
    <scope>NUCLEOTIDE SEQUENCE [LARGE SCALE GENOMIC DNA]</scope>
    <source>
        <strain evidence="2 3">DSM 41695</strain>
    </source>
</reference>
<name>A0A561TDP2_9ACTN</name>
<feature type="transmembrane region" description="Helical" evidence="1">
    <location>
        <begin position="7"/>
        <end position="28"/>
    </location>
</feature>
<keyword evidence="3" id="KW-1185">Reference proteome</keyword>
<feature type="transmembrane region" description="Helical" evidence="1">
    <location>
        <begin position="34"/>
        <end position="56"/>
    </location>
</feature>
<proteinExistence type="predicted"/>
<comment type="caution">
    <text evidence="2">The sequence shown here is derived from an EMBL/GenBank/DDBJ whole genome shotgun (WGS) entry which is preliminary data.</text>
</comment>
<keyword evidence="1" id="KW-0472">Membrane</keyword>
<protein>
    <submittedName>
        <fullName evidence="2">Uncharacterized protein</fullName>
    </submittedName>
</protein>
<gene>
    <name evidence="2" type="ORF">FHX78_112182</name>
</gene>
<sequence>MNQEPEFVSFVKGCFGCLLFVLIAFVIGSLVVQAVGLGTVVFFVVSCAIVLGVVWYQWSTSKKGE</sequence>
<dbReference type="Proteomes" id="UP000316603">
    <property type="component" value="Unassembled WGS sequence"/>
</dbReference>